<keyword evidence="2" id="KW-1185">Reference proteome</keyword>
<gene>
    <name evidence="1" type="ORF">LSAT_V11C400219660</name>
</gene>
<organism evidence="1 2">
    <name type="scientific">Lactuca sativa</name>
    <name type="common">Garden lettuce</name>
    <dbReference type="NCBI Taxonomy" id="4236"/>
    <lineage>
        <taxon>Eukaryota</taxon>
        <taxon>Viridiplantae</taxon>
        <taxon>Streptophyta</taxon>
        <taxon>Embryophyta</taxon>
        <taxon>Tracheophyta</taxon>
        <taxon>Spermatophyta</taxon>
        <taxon>Magnoliopsida</taxon>
        <taxon>eudicotyledons</taxon>
        <taxon>Gunneridae</taxon>
        <taxon>Pentapetalae</taxon>
        <taxon>asterids</taxon>
        <taxon>campanulids</taxon>
        <taxon>Asterales</taxon>
        <taxon>Asteraceae</taxon>
        <taxon>Cichorioideae</taxon>
        <taxon>Cichorieae</taxon>
        <taxon>Lactucinae</taxon>
        <taxon>Lactuca</taxon>
    </lineage>
</organism>
<sequence>MKKRGSNWSFYMNSFSMMQKLSEEESATIDKICKEEANVYASFFRFFHTTSLWLRLNLWMQVFSHYIFMEDILDSLAISVS</sequence>
<proteinExistence type="predicted"/>
<dbReference type="Proteomes" id="UP000235145">
    <property type="component" value="Unassembled WGS sequence"/>
</dbReference>
<dbReference type="AlphaFoldDB" id="A0A9R1XLX9"/>
<protein>
    <submittedName>
        <fullName evidence="1">Uncharacterized protein</fullName>
    </submittedName>
</protein>
<name>A0A9R1XLX9_LACSA</name>
<accession>A0A9R1XLX9</accession>
<dbReference type="EMBL" id="NBSK02000004">
    <property type="protein sequence ID" value="KAJ0212342.1"/>
    <property type="molecule type" value="Genomic_DNA"/>
</dbReference>
<evidence type="ECO:0000313" key="1">
    <source>
        <dbReference type="EMBL" id="KAJ0212342.1"/>
    </source>
</evidence>
<reference evidence="1 2" key="1">
    <citation type="journal article" date="2017" name="Nat. Commun.">
        <title>Genome assembly with in vitro proximity ligation data and whole-genome triplication in lettuce.</title>
        <authorList>
            <person name="Reyes-Chin-Wo S."/>
            <person name="Wang Z."/>
            <person name="Yang X."/>
            <person name="Kozik A."/>
            <person name="Arikit S."/>
            <person name="Song C."/>
            <person name="Xia L."/>
            <person name="Froenicke L."/>
            <person name="Lavelle D.O."/>
            <person name="Truco M.J."/>
            <person name="Xia R."/>
            <person name="Zhu S."/>
            <person name="Xu C."/>
            <person name="Xu H."/>
            <person name="Xu X."/>
            <person name="Cox K."/>
            <person name="Korf I."/>
            <person name="Meyers B.C."/>
            <person name="Michelmore R.W."/>
        </authorList>
    </citation>
    <scope>NUCLEOTIDE SEQUENCE [LARGE SCALE GENOMIC DNA]</scope>
    <source>
        <strain evidence="2">cv. Salinas</strain>
        <tissue evidence="1">Seedlings</tissue>
    </source>
</reference>
<evidence type="ECO:0000313" key="2">
    <source>
        <dbReference type="Proteomes" id="UP000235145"/>
    </source>
</evidence>
<comment type="caution">
    <text evidence="1">The sequence shown here is derived from an EMBL/GenBank/DDBJ whole genome shotgun (WGS) entry which is preliminary data.</text>
</comment>